<organism evidence="2 3">
    <name type="scientific">Tenebrionibacter intestinalis</name>
    <dbReference type="NCBI Taxonomy" id="2799638"/>
    <lineage>
        <taxon>Bacteria</taxon>
        <taxon>Pseudomonadati</taxon>
        <taxon>Pseudomonadota</taxon>
        <taxon>Gammaproteobacteria</taxon>
        <taxon>Enterobacterales</taxon>
        <taxon>Enterobacteriaceae</taxon>
        <taxon>Tenebrionibacter/Tenebrionicola group</taxon>
        <taxon>Tenebrionibacter</taxon>
    </lineage>
</organism>
<comment type="caution">
    <text evidence="2">The sequence shown here is derived from an EMBL/GenBank/DDBJ whole genome shotgun (WGS) entry which is preliminary data.</text>
</comment>
<proteinExistence type="inferred from homology"/>
<dbReference type="InterPro" id="IPR036666">
    <property type="entry name" value="HHA_sf"/>
</dbReference>
<dbReference type="Pfam" id="PF05321">
    <property type="entry name" value="HHA"/>
    <property type="match status" value="1"/>
</dbReference>
<dbReference type="AlphaFoldDB" id="A0A8K0V586"/>
<protein>
    <submittedName>
        <fullName evidence="2">Uncharacterized protein</fullName>
    </submittedName>
</protein>
<comment type="similarity">
    <text evidence="1">Belongs to the Hha/YmoA/Cnu family.</text>
</comment>
<dbReference type="Gene3D" id="1.20.1280.40">
    <property type="entry name" value="HHA"/>
    <property type="match status" value="1"/>
</dbReference>
<name>A0A8K0V586_9ENTR</name>
<gene>
    <name evidence="2" type="ORF">JJB97_09940</name>
</gene>
<evidence type="ECO:0000256" key="1">
    <source>
        <dbReference type="ARBA" id="ARBA00010526"/>
    </source>
</evidence>
<reference evidence="2" key="1">
    <citation type="submission" date="2021-01" db="EMBL/GenBank/DDBJ databases">
        <title>Intestinitalea alba gen. nov., sp. nov., a novel genus of the family Enterobacteriaceae, isolated from the gut of the plastic-eating mealworm Tenebrio molitor L.</title>
        <authorList>
            <person name="Yang Y."/>
        </authorList>
    </citation>
    <scope>NUCLEOTIDE SEQUENCE</scope>
    <source>
        <strain evidence="2">BIT-L3</strain>
    </source>
</reference>
<dbReference type="EMBL" id="JAEPBH010000023">
    <property type="protein sequence ID" value="MBK4715648.1"/>
    <property type="molecule type" value="Genomic_DNA"/>
</dbReference>
<dbReference type="RefSeq" id="WP_238713866.1">
    <property type="nucleotide sequence ID" value="NZ_JAEPBH010000023.1"/>
</dbReference>
<accession>A0A8K0V586</accession>
<evidence type="ECO:0000313" key="3">
    <source>
        <dbReference type="Proteomes" id="UP000659047"/>
    </source>
</evidence>
<keyword evidence="3" id="KW-1185">Reference proteome</keyword>
<dbReference type="InterPro" id="IPR007985">
    <property type="entry name" value="Hemolysn_expr_modulating_HHA"/>
</dbReference>
<dbReference type="Proteomes" id="UP000659047">
    <property type="component" value="Unassembled WGS sequence"/>
</dbReference>
<evidence type="ECO:0000313" key="2">
    <source>
        <dbReference type="EMBL" id="MBK4715648.1"/>
    </source>
</evidence>
<dbReference type="SUPFAM" id="SSF68989">
    <property type="entry name" value="Hemolysin expression modulating protein HHA"/>
    <property type="match status" value="1"/>
</dbReference>
<sequence length="52" mass="6117">MAKQNKWKEVLARIGSVDLLEKIIDRKSRELEGDELNEFLKAAEQRQSEMIE</sequence>